<dbReference type="AlphaFoldDB" id="A0A4S4ENU4"/>
<keyword evidence="2" id="KW-1185">Reference proteome</keyword>
<dbReference type="Proteomes" id="UP000306102">
    <property type="component" value="Unassembled WGS sequence"/>
</dbReference>
<sequence length="156" mass="17645">MLRASLIPKSSRVPFKIHVKEKKEMNETVGVFSELSNAYSNISSPFLCSHPYWLGRDDSLKFPTCSDLVNNCPHLTSLALRGFKLQDYKVRVLVKFRNIQVGEVDSIMTGLLPENSFCGYLYLPHVLDTAAWVCASYHQKDLHMSAIVGDMFSLTQ</sequence>
<gene>
    <name evidence="1" type="ORF">TEA_015454</name>
</gene>
<name>A0A4S4ENU4_CAMSN</name>
<comment type="caution">
    <text evidence="1">The sequence shown here is derived from an EMBL/GenBank/DDBJ whole genome shotgun (WGS) entry which is preliminary data.</text>
</comment>
<dbReference type="EMBL" id="SDRB02003092">
    <property type="protein sequence ID" value="THG18379.1"/>
    <property type="molecule type" value="Genomic_DNA"/>
</dbReference>
<proteinExistence type="predicted"/>
<protein>
    <submittedName>
        <fullName evidence="1">Uncharacterized protein</fullName>
    </submittedName>
</protein>
<evidence type="ECO:0000313" key="2">
    <source>
        <dbReference type="Proteomes" id="UP000306102"/>
    </source>
</evidence>
<evidence type="ECO:0000313" key="1">
    <source>
        <dbReference type="EMBL" id="THG18379.1"/>
    </source>
</evidence>
<accession>A0A4S4ENU4</accession>
<reference evidence="1 2" key="1">
    <citation type="journal article" date="2018" name="Proc. Natl. Acad. Sci. U.S.A.">
        <title>Draft genome sequence of Camellia sinensis var. sinensis provides insights into the evolution of the tea genome and tea quality.</title>
        <authorList>
            <person name="Wei C."/>
            <person name="Yang H."/>
            <person name="Wang S."/>
            <person name="Zhao J."/>
            <person name="Liu C."/>
            <person name="Gao L."/>
            <person name="Xia E."/>
            <person name="Lu Y."/>
            <person name="Tai Y."/>
            <person name="She G."/>
            <person name="Sun J."/>
            <person name="Cao H."/>
            <person name="Tong W."/>
            <person name="Gao Q."/>
            <person name="Li Y."/>
            <person name="Deng W."/>
            <person name="Jiang X."/>
            <person name="Wang W."/>
            <person name="Chen Q."/>
            <person name="Zhang S."/>
            <person name="Li H."/>
            <person name="Wu J."/>
            <person name="Wang P."/>
            <person name="Li P."/>
            <person name="Shi C."/>
            <person name="Zheng F."/>
            <person name="Jian J."/>
            <person name="Huang B."/>
            <person name="Shan D."/>
            <person name="Shi M."/>
            <person name="Fang C."/>
            <person name="Yue Y."/>
            <person name="Li F."/>
            <person name="Li D."/>
            <person name="Wei S."/>
            <person name="Han B."/>
            <person name="Jiang C."/>
            <person name="Yin Y."/>
            <person name="Xia T."/>
            <person name="Zhang Z."/>
            <person name="Bennetzen J.L."/>
            <person name="Zhao S."/>
            <person name="Wan X."/>
        </authorList>
    </citation>
    <scope>NUCLEOTIDE SEQUENCE [LARGE SCALE GENOMIC DNA]</scope>
    <source>
        <strain evidence="2">cv. Shuchazao</strain>
        <tissue evidence="1">Leaf</tissue>
    </source>
</reference>
<dbReference type="STRING" id="542762.A0A4S4ENU4"/>
<organism evidence="1 2">
    <name type="scientific">Camellia sinensis var. sinensis</name>
    <name type="common">China tea</name>
    <dbReference type="NCBI Taxonomy" id="542762"/>
    <lineage>
        <taxon>Eukaryota</taxon>
        <taxon>Viridiplantae</taxon>
        <taxon>Streptophyta</taxon>
        <taxon>Embryophyta</taxon>
        <taxon>Tracheophyta</taxon>
        <taxon>Spermatophyta</taxon>
        <taxon>Magnoliopsida</taxon>
        <taxon>eudicotyledons</taxon>
        <taxon>Gunneridae</taxon>
        <taxon>Pentapetalae</taxon>
        <taxon>asterids</taxon>
        <taxon>Ericales</taxon>
        <taxon>Theaceae</taxon>
        <taxon>Camellia</taxon>
    </lineage>
</organism>